<evidence type="ECO:0000313" key="2">
    <source>
        <dbReference type="EMBL" id="CAK7327648.1"/>
    </source>
</evidence>
<keyword evidence="3" id="KW-1185">Reference proteome</keyword>
<comment type="caution">
    <text evidence="2">The sequence shown here is derived from an EMBL/GenBank/DDBJ whole genome shotgun (WGS) entry which is preliminary data.</text>
</comment>
<gene>
    <name evidence="2" type="ORF">DCAF_LOCUS5363</name>
</gene>
<feature type="compositionally biased region" description="Basic and acidic residues" evidence="1">
    <location>
        <begin position="424"/>
        <end position="433"/>
    </location>
</feature>
<organism evidence="2 3">
    <name type="scientific">Dovyalis caffra</name>
    <dbReference type="NCBI Taxonomy" id="77055"/>
    <lineage>
        <taxon>Eukaryota</taxon>
        <taxon>Viridiplantae</taxon>
        <taxon>Streptophyta</taxon>
        <taxon>Embryophyta</taxon>
        <taxon>Tracheophyta</taxon>
        <taxon>Spermatophyta</taxon>
        <taxon>Magnoliopsida</taxon>
        <taxon>eudicotyledons</taxon>
        <taxon>Gunneridae</taxon>
        <taxon>Pentapetalae</taxon>
        <taxon>rosids</taxon>
        <taxon>fabids</taxon>
        <taxon>Malpighiales</taxon>
        <taxon>Salicaceae</taxon>
        <taxon>Flacourtieae</taxon>
        <taxon>Dovyalis</taxon>
    </lineage>
</organism>
<dbReference type="PANTHER" id="PTHR37911">
    <property type="entry name" value="OSJNBA0067K08.20 PROTEIN"/>
    <property type="match status" value="1"/>
</dbReference>
<feature type="region of interest" description="Disordered" evidence="1">
    <location>
        <begin position="50"/>
        <end position="85"/>
    </location>
</feature>
<protein>
    <submittedName>
        <fullName evidence="2">Uncharacterized protein</fullName>
    </submittedName>
</protein>
<dbReference type="PANTHER" id="PTHR37911:SF1">
    <property type="entry name" value="OS04G0497900 PROTEIN"/>
    <property type="match status" value="1"/>
</dbReference>
<feature type="compositionally biased region" description="Acidic residues" evidence="1">
    <location>
        <begin position="434"/>
        <end position="456"/>
    </location>
</feature>
<feature type="compositionally biased region" description="Basic and acidic residues" evidence="1">
    <location>
        <begin position="54"/>
        <end position="69"/>
    </location>
</feature>
<evidence type="ECO:0000256" key="1">
    <source>
        <dbReference type="SAM" id="MobiDB-lite"/>
    </source>
</evidence>
<reference evidence="2 3" key="1">
    <citation type="submission" date="2024-01" db="EMBL/GenBank/DDBJ databases">
        <authorList>
            <person name="Waweru B."/>
        </authorList>
    </citation>
    <scope>NUCLEOTIDE SEQUENCE [LARGE SCALE GENOMIC DNA]</scope>
</reference>
<sequence>MLLHQSLSFSKTLNPNFSPYLLYPKTLTLKPQFLCTTLSFSSDNAQFSRRNASLRRDTRSFAGRSKKEAGGPSPGRTGGYRRPKRKARIRSVNIEEYPYFRLKNSNKNHPDNLTEDQLNQIGLGYDYMARFMDKDDPNLKHPHDWYRYGEHGPYSWRGVVVGEPVLGGITDECVTLYSEVKDDAEWDKIEQHEMAVDFGERLKQMNKEAGFRHFWVFVRHPRWRLNEMPWEQWTLVSEVVMEAGKQRLDKWNLMGRLGNQARKLITRCAAWFRPDIIYVKRPVFQCRFEPQDQFFRGLMPFLDPETEKDFLFELENEDGSVQLCTYYEGLCKIVKVSQKAFVDDVVNAYEKMSDDRKSKCLGFLLVNHPVQLLHPYTKEWKAKLEEMELGCDAPDDEEEYGKNETEYTEWIEDNGDGDDQDDVVLDREEGGVDRDDDGDDGELVSEEEDDEEENEQYWEKKFRKALSSSEEMENLVKWSVDRTDELYKKQWKAMQGEEKGKSETDGDETALRGVRAKVSPREWKIAGIGRWGRRIKKAQMPPGLFLRAAVRPFKYRNLVKEIVLTRHAILDGDIGKKE</sequence>
<feature type="region of interest" description="Disordered" evidence="1">
    <location>
        <begin position="393"/>
        <end position="456"/>
    </location>
</feature>
<dbReference type="AlphaFoldDB" id="A0AAV1R3R3"/>
<proteinExistence type="predicted"/>
<dbReference type="Proteomes" id="UP001314170">
    <property type="component" value="Unassembled WGS sequence"/>
</dbReference>
<feature type="compositionally biased region" description="Acidic residues" evidence="1">
    <location>
        <begin position="406"/>
        <end position="423"/>
    </location>
</feature>
<feature type="region of interest" description="Disordered" evidence="1">
    <location>
        <begin position="493"/>
        <end position="513"/>
    </location>
</feature>
<feature type="compositionally biased region" description="Basic and acidic residues" evidence="1">
    <location>
        <begin position="495"/>
        <end position="504"/>
    </location>
</feature>
<evidence type="ECO:0000313" key="3">
    <source>
        <dbReference type="Proteomes" id="UP001314170"/>
    </source>
</evidence>
<name>A0AAV1R3R3_9ROSI</name>
<accession>A0AAV1R3R3</accession>
<dbReference type="EMBL" id="CAWUPB010000858">
    <property type="protein sequence ID" value="CAK7327648.1"/>
    <property type="molecule type" value="Genomic_DNA"/>
</dbReference>